<name>A0ABS2G2G2_FUSMR</name>
<dbReference type="Pfam" id="PF12161">
    <property type="entry name" value="HsdM_N"/>
    <property type="match status" value="1"/>
</dbReference>
<evidence type="ECO:0000256" key="3">
    <source>
        <dbReference type="ARBA" id="ARBA00022603"/>
    </source>
</evidence>
<dbReference type="InterPro" id="IPR052916">
    <property type="entry name" value="Type-I_RE_MTase_Subunit"/>
</dbReference>
<dbReference type="EC" id="2.1.1.72" evidence="2"/>
<keyword evidence="5" id="KW-0949">S-adenosyl-L-methionine</keyword>
<dbReference type="Gene3D" id="1.20.1260.30">
    <property type="match status" value="1"/>
</dbReference>
<reference evidence="10 11" key="1">
    <citation type="journal article" date="2021" name="Sci. Rep.">
        <title>The distribution of antibiotic resistance genes in chicken gut microbiota commensals.</title>
        <authorList>
            <person name="Juricova H."/>
            <person name="Matiasovicova J."/>
            <person name="Kubasova T."/>
            <person name="Cejkova D."/>
            <person name="Rychlik I."/>
        </authorList>
    </citation>
    <scope>NUCLEOTIDE SEQUENCE [LARGE SCALE GENOMIC DNA]</scope>
    <source>
        <strain evidence="10 11">An425</strain>
    </source>
</reference>
<dbReference type="InterPro" id="IPR038333">
    <property type="entry name" value="T1MK-like_N_sf"/>
</dbReference>
<dbReference type="SUPFAM" id="SSF53335">
    <property type="entry name" value="S-adenosyl-L-methionine-dependent methyltransferases"/>
    <property type="match status" value="1"/>
</dbReference>
<dbReference type="InterPro" id="IPR022749">
    <property type="entry name" value="D12N6_MeTrfase_N"/>
</dbReference>
<dbReference type="Proteomes" id="UP000728968">
    <property type="component" value="Unassembled WGS sequence"/>
</dbReference>
<evidence type="ECO:0000256" key="7">
    <source>
        <dbReference type="ARBA" id="ARBA00047942"/>
    </source>
</evidence>
<dbReference type="RefSeq" id="WP_204716387.1">
    <property type="nucleotide sequence ID" value="NZ_JACJLT010000076.1"/>
</dbReference>
<dbReference type="InterPro" id="IPR029063">
    <property type="entry name" value="SAM-dependent_MTases_sf"/>
</dbReference>
<evidence type="ECO:0000259" key="8">
    <source>
        <dbReference type="Pfam" id="PF02384"/>
    </source>
</evidence>
<proteinExistence type="inferred from homology"/>
<dbReference type="InterPro" id="IPR003356">
    <property type="entry name" value="DNA_methylase_A-5"/>
</dbReference>
<evidence type="ECO:0000313" key="10">
    <source>
        <dbReference type="EMBL" id="MBM6875606.1"/>
    </source>
</evidence>
<keyword evidence="6" id="KW-0680">Restriction system</keyword>
<evidence type="ECO:0000256" key="4">
    <source>
        <dbReference type="ARBA" id="ARBA00022679"/>
    </source>
</evidence>
<dbReference type="EMBL" id="JACJLT010000076">
    <property type="protein sequence ID" value="MBM6875606.1"/>
    <property type="molecule type" value="Genomic_DNA"/>
</dbReference>
<protein>
    <recommendedName>
        <fullName evidence="2">site-specific DNA-methyltransferase (adenine-specific)</fullName>
        <ecNumber evidence="2">2.1.1.72</ecNumber>
    </recommendedName>
</protein>
<gene>
    <name evidence="10" type="ORF">H6A04_08085</name>
</gene>
<feature type="domain" description="N6 adenine-specific DNA methyltransferase N-terminal" evidence="9">
    <location>
        <begin position="10"/>
        <end position="134"/>
    </location>
</feature>
<sequence>MVIEKDNFKENLWKACDKLRNNMDPAEYKYVVLGLVFLKYISDSFEKKYQELVAEGEGFEEERDEYIAENIFWVPQEARWSEIVKIAKTPEIGIKIDYAMRAIEKENKSLKDVLYKVYSNPLLDKGKLGELIDIIGGINLQEKNEKGKDILGQVYEFFLGKFANSEGKNGGQFYTPECIVKTIVECLEPTKGRVYDPACGSGGMFVQSEKFIEAHSGKIGDISIFGQESNGTTWKLCKMNLAIRGIEVDLGIEPADTFTRDQHKDKKMDYIMANPPFNVKDYWHESLEGDVRWKYGTPPEGNANYAWLQHMIHHLAPNGSAGIVLANGSLSSNTSGEGEIRKNMLEADIVDCIVALPDKLFLTTGIPACLWFLNRNKENPKQRNRKNEVLFIDARKMGKLVERSLRELTPEEITKIADTYHMWRGTYKGEESYQDIQGFCKSATLEDIKKNDYILTPGRYVGVEEEKDDGIPYEEKMKNLTTELGEYFKRSKELEDEIRVNLKELGFEI</sequence>
<evidence type="ECO:0000313" key="11">
    <source>
        <dbReference type="Proteomes" id="UP000728968"/>
    </source>
</evidence>
<evidence type="ECO:0000259" key="9">
    <source>
        <dbReference type="Pfam" id="PF12161"/>
    </source>
</evidence>
<comment type="caution">
    <text evidence="10">The sequence shown here is derived from an EMBL/GenBank/DDBJ whole genome shotgun (WGS) entry which is preliminary data.</text>
</comment>
<keyword evidence="4" id="KW-0808">Transferase</keyword>
<dbReference type="Pfam" id="PF02384">
    <property type="entry name" value="N6_Mtase"/>
    <property type="match status" value="1"/>
</dbReference>
<organism evidence="10 11">
    <name type="scientific">Fusobacterium mortiferum</name>
    <dbReference type="NCBI Taxonomy" id="850"/>
    <lineage>
        <taxon>Bacteria</taxon>
        <taxon>Fusobacteriati</taxon>
        <taxon>Fusobacteriota</taxon>
        <taxon>Fusobacteriia</taxon>
        <taxon>Fusobacteriales</taxon>
        <taxon>Fusobacteriaceae</taxon>
        <taxon>Fusobacterium</taxon>
    </lineage>
</organism>
<evidence type="ECO:0000256" key="1">
    <source>
        <dbReference type="ARBA" id="ARBA00006594"/>
    </source>
</evidence>
<dbReference type="PANTHER" id="PTHR42998:SF1">
    <property type="entry name" value="TYPE I RESTRICTION ENZYME HINDI METHYLASE SUBUNIT"/>
    <property type="match status" value="1"/>
</dbReference>
<comment type="catalytic activity">
    <reaction evidence="7">
        <text>a 2'-deoxyadenosine in DNA + S-adenosyl-L-methionine = an N(6)-methyl-2'-deoxyadenosine in DNA + S-adenosyl-L-homocysteine + H(+)</text>
        <dbReference type="Rhea" id="RHEA:15197"/>
        <dbReference type="Rhea" id="RHEA-COMP:12418"/>
        <dbReference type="Rhea" id="RHEA-COMP:12419"/>
        <dbReference type="ChEBI" id="CHEBI:15378"/>
        <dbReference type="ChEBI" id="CHEBI:57856"/>
        <dbReference type="ChEBI" id="CHEBI:59789"/>
        <dbReference type="ChEBI" id="CHEBI:90615"/>
        <dbReference type="ChEBI" id="CHEBI:90616"/>
        <dbReference type="EC" id="2.1.1.72"/>
    </reaction>
</comment>
<dbReference type="PANTHER" id="PTHR42998">
    <property type="entry name" value="TYPE I RESTRICTION ENZYME HINDVIIP M PROTEIN-RELATED"/>
    <property type="match status" value="1"/>
</dbReference>
<accession>A0ABS2G2G2</accession>
<evidence type="ECO:0000256" key="5">
    <source>
        <dbReference type="ARBA" id="ARBA00022691"/>
    </source>
</evidence>
<feature type="domain" description="DNA methylase adenine-specific" evidence="8">
    <location>
        <begin position="147"/>
        <end position="469"/>
    </location>
</feature>
<evidence type="ECO:0000256" key="6">
    <source>
        <dbReference type="ARBA" id="ARBA00022747"/>
    </source>
</evidence>
<comment type="similarity">
    <text evidence="1">Belongs to the N(4)/N(6)-methyltransferase family.</text>
</comment>
<keyword evidence="11" id="KW-1185">Reference proteome</keyword>
<keyword evidence="3" id="KW-0489">Methyltransferase</keyword>
<evidence type="ECO:0000256" key="2">
    <source>
        <dbReference type="ARBA" id="ARBA00011900"/>
    </source>
</evidence>
<dbReference type="PRINTS" id="PR00507">
    <property type="entry name" value="N12N6MTFRASE"/>
</dbReference>
<dbReference type="Gene3D" id="3.40.50.150">
    <property type="entry name" value="Vaccinia Virus protein VP39"/>
    <property type="match status" value="1"/>
</dbReference>